<reference evidence="9 10" key="1">
    <citation type="journal article" date="2015" name="Microbiome">
        <title>Genomic resolution of linkages in carbon, nitrogen, and sulfur cycling among widespread estuary sediment bacteria.</title>
        <authorList>
            <person name="Baker B.J."/>
            <person name="Lazar C.S."/>
            <person name="Teske A.P."/>
            <person name="Dick G.J."/>
        </authorList>
    </citation>
    <scope>NUCLEOTIDE SEQUENCE [LARGE SCALE GENOMIC DNA]</scope>
    <source>
        <strain evidence="9">DG_78</strain>
    </source>
</reference>
<evidence type="ECO:0000256" key="2">
    <source>
        <dbReference type="ARBA" id="ARBA00022448"/>
    </source>
</evidence>
<organism evidence="9 10">
    <name type="scientific">candidate division TA06 bacterium DG_78</name>
    <dbReference type="NCBI Taxonomy" id="1703772"/>
    <lineage>
        <taxon>Bacteria</taxon>
        <taxon>Bacteria division TA06</taxon>
    </lineage>
</organism>
<dbReference type="SUPFAM" id="SSF103473">
    <property type="entry name" value="MFS general substrate transporter"/>
    <property type="match status" value="1"/>
</dbReference>
<evidence type="ECO:0000256" key="7">
    <source>
        <dbReference type="SAM" id="Phobius"/>
    </source>
</evidence>
<evidence type="ECO:0000313" key="10">
    <source>
        <dbReference type="Proteomes" id="UP000051012"/>
    </source>
</evidence>
<dbReference type="PANTHER" id="PTHR43266:SF2">
    <property type="entry name" value="MAJOR FACILITATOR SUPERFAMILY (MFS) PROFILE DOMAIN-CONTAINING PROTEIN"/>
    <property type="match status" value="1"/>
</dbReference>
<feature type="domain" description="Major facilitator superfamily (MFS) profile" evidence="8">
    <location>
        <begin position="230"/>
        <end position="416"/>
    </location>
</feature>
<dbReference type="InterPro" id="IPR036259">
    <property type="entry name" value="MFS_trans_sf"/>
</dbReference>
<feature type="transmembrane region" description="Helical" evidence="7">
    <location>
        <begin position="49"/>
        <end position="68"/>
    </location>
</feature>
<comment type="subcellular location">
    <subcellularLocation>
        <location evidence="1">Cell membrane</location>
        <topology evidence="1">Multi-pass membrane protein</topology>
    </subcellularLocation>
</comment>
<feature type="transmembrane region" description="Helical" evidence="7">
    <location>
        <begin position="295"/>
        <end position="313"/>
    </location>
</feature>
<feature type="transmembrane region" description="Helical" evidence="7">
    <location>
        <begin position="268"/>
        <end position="288"/>
    </location>
</feature>
<dbReference type="CDD" id="cd06173">
    <property type="entry name" value="MFS_MefA_like"/>
    <property type="match status" value="1"/>
</dbReference>
<dbReference type="Gene3D" id="1.20.1250.20">
    <property type="entry name" value="MFS general substrate transporter like domains"/>
    <property type="match status" value="1"/>
</dbReference>
<dbReference type="GO" id="GO:0005886">
    <property type="term" value="C:plasma membrane"/>
    <property type="evidence" value="ECO:0007669"/>
    <property type="project" value="UniProtKB-SubCell"/>
</dbReference>
<dbReference type="InterPro" id="IPR020846">
    <property type="entry name" value="MFS_dom"/>
</dbReference>
<evidence type="ECO:0000313" key="9">
    <source>
        <dbReference type="EMBL" id="KPJ74404.1"/>
    </source>
</evidence>
<evidence type="ECO:0000256" key="1">
    <source>
        <dbReference type="ARBA" id="ARBA00004651"/>
    </source>
</evidence>
<evidence type="ECO:0000256" key="5">
    <source>
        <dbReference type="ARBA" id="ARBA00022989"/>
    </source>
</evidence>
<name>A0A0S7YIA3_UNCT6</name>
<sequence>MFNLLKKRGVLFLGLSNAVSQLGDRLTYMVIITLIGIVSPGNIFAFSQFAITFTLPIIILSPFAGVLLDHSNKQIIMFRCHLLQSILIFLTPTFIVLTKSTAPIWVLVVLFYSLEVFNNTAKNSVIPDLVEYGNLVPANSIIITLARIATFIGMVGGGVLIARVGWRFGFYIDATTHLIAGSLALGMGARILFDPVKKLEFSITKQLGKSLNLFLNDLKELGILLSKDRMVIFVMISVFVLPFVAAIAHTVLIYLIQQEFGLGTAGVGWLGGVIGGGMLVGGVLMGFFGKKISRAKIIIGSIIILAALFLIGPVFVTPIFLYTIAFVSGIMFSFIGIAQDTILQEDVMREIRGRIFATKEFFINVAFLTSAIVVGIISGVLATYTIIRFIGIILLVILVFAIFIYRSIPYEIRSKL</sequence>
<protein>
    <recommendedName>
        <fullName evidence="8">Major facilitator superfamily (MFS) profile domain-containing protein</fullName>
    </recommendedName>
</protein>
<keyword evidence="6 7" id="KW-0472">Membrane</keyword>
<dbReference type="PRINTS" id="PR01988">
    <property type="entry name" value="EXPORTERBACE"/>
</dbReference>
<dbReference type="PROSITE" id="PS50850">
    <property type="entry name" value="MFS"/>
    <property type="match status" value="1"/>
</dbReference>
<evidence type="ECO:0000259" key="8">
    <source>
        <dbReference type="PROSITE" id="PS50850"/>
    </source>
</evidence>
<keyword evidence="5 7" id="KW-1133">Transmembrane helix</keyword>
<keyword evidence="2" id="KW-0813">Transport</keyword>
<evidence type="ECO:0000256" key="4">
    <source>
        <dbReference type="ARBA" id="ARBA00022692"/>
    </source>
</evidence>
<feature type="transmembrane region" description="Helical" evidence="7">
    <location>
        <begin position="361"/>
        <end position="380"/>
    </location>
</feature>
<feature type="transmembrane region" description="Helical" evidence="7">
    <location>
        <begin position="141"/>
        <end position="162"/>
    </location>
</feature>
<proteinExistence type="predicted"/>
<dbReference type="Pfam" id="PF07690">
    <property type="entry name" value="MFS_1"/>
    <property type="match status" value="1"/>
</dbReference>
<evidence type="ECO:0000256" key="6">
    <source>
        <dbReference type="ARBA" id="ARBA00023136"/>
    </source>
</evidence>
<feature type="transmembrane region" description="Helical" evidence="7">
    <location>
        <begin position="319"/>
        <end position="340"/>
    </location>
</feature>
<gene>
    <name evidence="9" type="ORF">AMJ52_00705</name>
</gene>
<dbReference type="Proteomes" id="UP000051012">
    <property type="component" value="Unassembled WGS sequence"/>
</dbReference>
<comment type="caution">
    <text evidence="9">The sequence shown here is derived from an EMBL/GenBank/DDBJ whole genome shotgun (WGS) entry which is preliminary data.</text>
</comment>
<dbReference type="PANTHER" id="PTHR43266">
    <property type="entry name" value="MACROLIDE-EFFLUX PROTEIN"/>
    <property type="match status" value="1"/>
</dbReference>
<dbReference type="GO" id="GO:0022857">
    <property type="term" value="F:transmembrane transporter activity"/>
    <property type="evidence" value="ECO:0007669"/>
    <property type="project" value="InterPro"/>
</dbReference>
<accession>A0A0S7YIA3</accession>
<feature type="transmembrane region" description="Helical" evidence="7">
    <location>
        <begin position="26"/>
        <end position="43"/>
    </location>
</feature>
<keyword evidence="3" id="KW-1003">Cell membrane</keyword>
<feature type="transmembrane region" description="Helical" evidence="7">
    <location>
        <begin position="104"/>
        <end position="121"/>
    </location>
</feature>
<dbReference type="InterPro" id="IPR022324">
    <property type="entry name" value="Bacilysin_exporter_BacE_put"/>
</dbReference>
<evidence type="ECO:0000256" key="3">
    <source>
        <dbReference type="ARBA" id="ARBA00022475"/>
    </source>
</evidence>
<feature type="transmembrane region" description="Helical" evidence="7">
    <location>
        <begin position="168"/>
        <end position="193"/>
    </location>
</feature>
<dbReference type="InterPro" id="IPR011701">
    <property type="entry name" value="MFS"/>
</dbReference>
<dbReference type="AlphaFoldDB" id="A0A0S7YIA3"/>
<dbReference type="EMBL" id="LJNI01000005">
    <property type="protein sequence ID" value="KPJ74404.1"/>
    <property type="molecule type" value="Genomic_DNA"/>
</dbReference>
<feature type="transmembrane region" description="Helical" evidence="7">
    <location>
        <begin position="80"/>
        <end position="98"/>
    </location>
</feature>
<feature type="transmembrane region" description="Helical" evidence="7">
    <location>
        <begin position="231"/>
        <end position="256"/>
    </location>
</feature>
<keyword evidence="4 7" id="KW-0812">Transmembrane</keyword>
<feature type="transmembrane region" description="Helical" evidence="7">
    <location>
        <begin position="386"/>
        <end position="405"/>
    </location>
</feature>